<evidence type="ECO:0000313" key="2">
    <source>
        <dbReference type="Proteomes" id="UP001160148"/>
    </source>
</evidence>
<proteinExistence type="predicted"/>
<accession>A0AAV0VYK8</accession>
<gene>
    <name evidence="1" type="ORF">MEUPH1_LOCUS4572</name>
</gene>
<evidence type="ECO:0000313" key="1">
    <source>
        <dbReference type="EMBL" id="CAI6347833.1"/>
    </source>
</evidence>
<dbReference type="Proteomes" id="UP001160148">
    <property type="component" value="Unassembled WGS sequence"/>
</dbReference>
<organism evidence="1 2">
    <name type="scientific">Macrosiphum euphorbiae</name>
    <name type="common">potato aphid</name>
    <dbReference type="NCBI Taxonomy" id="13131"/>
    <lineage>
        <taxon>Eukaryota</taxon>
        <taxon>Metazoa</taxon>
        <taxon>Ecdysozoa</taxon>
        <taxon>Arthropoda</taxon>
        <taxon>Hexapoda</taxon>
        <taxon>Insecta</taxon>
        <taxon>Pterygota</taxon>
        <taxon>Neoptera</taxon>
        <taxon>Paraneoptera</taxon>
        <taxon>Hemiptera</taxon>
        <taxon>Sternorrhyncha</taxon>
        <taxon>Aphidomorpha</taxon>
        <taxon>Aphidoidea</taxon>
        <taxon>Aphididae</taxon>
        <taxon>Macrosiphini</taxon>
        <taxon>Macrosiphum</taxon>
    </lineage>
</organism>
<sequence>MGLSLSAINHYVLPSPRSRKPIVYYPLSSPVAALAAAKVIEWTLTAASWNGTVVQSSAVAVLLQRRRLPLERRVLASSSSLRLITVISVVPLSHDIQSQLGLLF</sequence>
<name>A0AAV0VYK8_9HEMI</name>
<comment type="caution">
    <text evidence="1">The sequence shown here is derived from an EMBL/GenBank/DDBJ whole genome shotgun (WGS) entry which is preliminary data.</text>
</comment>
<dbReference type="AlphaFoldDB" id="A0AAV0VYK8"/>
<keyword evidence="2" id="KW-1185">Reference proteome</keyword>
<dbReference type="EMBL" id="CARXXK010000001">
    <property type="protein sequence ID" value="CAI6347833.1"/>
    <property type="molecule type" value="Genomic_DNA"/>
</dbReference>
<protein>
    <submittedName>
        <fullName evidence="1">Uncharacterized protein</fullName>
    </submittedName>
</protein>
<reference evidence="1 2" key="1">
    <citation type="submission" date="2023-01" db="EMBL/GenBank/DDBJ databases">
        <authorList>
            <person name="Whitehead M."/>
        </authorList>
    </citation>
    <scope>NUCLEOTIDE SEQUENCE [LARGE SCALE GENOMIC DNA]</scope>
</reference>